<keyword evidence="2" id="KW-1185">Reference proteome</keyword>
<accession>A0ACB8C9N7</accession>
<evidence type="ECO:0000313" key="1">
    <source>
        <dbReference type="EMBL" id="KAH7937585.1"/>
    </source>
</evidence>
<reference evidence="1" key="1">
    <citation type="submission" date="2020-05" db="EMBL/GenBank/DDBJ databases">
        <title>Large-scale comparative analyses of tick genomes elucidate their genetic diversity and vector capacities.</title>
        <authorList>
            <person name="Jia N."/>
            <person name="Wang J."/>
            <person name="Shi W."/>
            <person name="Du L."/>
            <person name="Sun Y."/>
            <person name="Zhan W."/>
            <person name="Jiang J."/>
            <person name="Wang Q."/>
            <person name="Zhang B."/>
            <person name="Ji P."/>
            <person name="Sakyi L.B."/>
            <person name="Cui X."/>
            <person name="Yuan T."/>
            <person name="Jiang B."/>
            <person name="Yang W."/>
            <person name="Lam T.T.-Y."/>
            <person name="Chang Q."/>
            <person name="Ding S."/>
            <person name="Wang X."/>
            <person name="Zhu J."/>
            <person name="Ruan X."/>
            <person name="Zhao L."/>
            <person name="Wei J."/>
            <person name="Que T."/>
            <person name="Du C."/>
            <person name="Cheng J."/>
            <person name="Dai P."/>
            <person name="Han X."/>
            <person name="Huang E."/>
            <person name="Gao Y."/>
            <person name="Liu J."/>
            <person name="Shao H."/>
            <person name="Ye R."/>
            <person name="Li L."/>
            <person name="Wei W."/>
            <person name="Wang X."/>
            <person name="Wang C."/>
            <person name="Yang T."/>
            <person name="Huo Q."/>
            <person name="Li W."/>
            <person name="Guo W."/>
            <person name="Chen H."/>
            <person name="Zhou L."/>
            <person name="Ni X."/>
            <person name="Tian J."/>
            <person name="Zhou Y."/>
            <person name="Sheng Y."/>
            <person name="Liu T."/>
            <person name="Pan Y."/>
            <person name="Xia L."/>
            <person name="Li J."/>
            <person name="Zhao F."/>
            <person name="Cao W."/>
        </authorList>
    </citation>
    <scope>NUCLEOTIDE SEQUENCE</scope>
    <source>
        <strain evidence="1">Dsil-2018</strain>
    </source>
</reference>
<comment type="caution">
    <text evidence="1">The sequence shown here is derived from an EMBL/GenBank/DDBJ whole genome shotgun (WGS) entry which is preliminary data.</text>
</comment>
<protein>
    <submittedName>
        <fullName evidence="1">Uncharacterized protein</fullName>
    </submittedName>
</protein>
<dbReference type="Proteomes" id="UP000821865">
    <property type="component" value="Chromosome 8"/>
</dbReference>
<name>A0ACB8C9N7_DERSI</name>
<organism evidence="1 2">
    <name type="scientific">Dermacentor silvarum</name>
    <name type="common">Tick</name>
    <dbReference type="NCBI Taxonomy" id="543639"/>
    <lineage>
        <taxon>Eukaryota</taxon>
        <taxon>Metazoa</taxon>
        <taxon>Ecdysozoa</taxon>
        <taxon>Arthropoda</taxon>
        <taxon>Chelicerata</taxon>
        <taxon>Arachnida</taxon>
        <taxon>Acari</taxon>
        <taxon>Parasitiformes</taxon>
        <taxon>Ixodida</taxon>
        <taxon>Ixodoidea</taxon>
        <taxon>Ixodidae</taxon>
        <taxon>Rhipicephalinae</taxon>
        <taxon>Dermacentor</taxon>
    </lineage>
</organism>
<sequence>MACFNACKRSSTKGMKYQAEWILECLLMRMKSKRLYEHLRKERIMLLPGWTCLQRYLRSFRSGFGFNRRVFSALKEKSCEMPEHQRHGGILLDEMKLSENLSVDQYGQVKDQYGQVNGLVNLGQYSTGSASSVMADRAVVVIFQPFTGKWHQVLGVFASKRNVNANLLAKIILECIILAEKPGLFVDFVTTDAASWNRSMWRIFGITGKLERVVCKTSHPADSKRQLHFVSDFPHLVKNVRNSFLHHPFATPEGTATVKHIEVAWEYDQQGSISLKSMPKIHRSVVKPDGFEKMRVSYAFRIFSDEVRRGLFMYKEQIEWRHGSINATESFVRLMKDVIEIMTSRFPAAALRLSSRKADRLAEFLEYLNEWERSAENGGFISASTAEGLRVTLSSTLSLLQYATTKLGFRYIMTSRLSQHILEQLFGILRQMSGTNDHPTPGINKDRFSITCYRALPAAMDQLEEEWRPPTLDDPWRLQLWPYRATVRRQEDNCASRSCSFPDDEQPPAALPAPSTTQLVSPLVLSNDHLASTPEHTKESACTPSPPELHGVPSPSRGDDSAASRALTAVETPISPPVPSEILRHHCGETGPPAITCTALPSYASVFLVEPLSHVPLAAHVQCLGFNAPTNCLDVWPQGCLPGLLCSASENSCPARPAAPLLRWFSSLRPPDFTQVPGRTLLPRTSKAPALNTKPMFTGPTDIHTLAPR</sequence>
<proteinExistence type="predicted"/>
<gene>
    <name evidence="1" type="ORF">HPB49_013393</name>
</gene>
<dbReference type="EMBL" id="CM023477">
    <property type="protein sequence ID" value="KAH7937585.1"/>
    <property type="molecule type" value="Genomic_DNA"/>
</dbReference>
<evidence type="ECO:0000313" key="2">
    <source>
        <dbReference type="Proteomes" id="UP000821865"/>
    </source>
</evidence>